<organism evidence="1 2">
    <name type="scientific">Gossypium australe</name>
    <dbReference type="NCBI Taxonomy" id="47621"/>
    <lineage>
        <taxon>Eukaryota</taxon>
        <taxon>Viridiplantae</taxon>
        <taxon>Streptophyta</taxon>
        <taxon>Embryophyta</taxon>
        <taxon>Tracheophyta</taxon>
        <taxon>Spermatophyta</taxon>
        <taxon>Magnoliopsida</taxon>
        <taxon>eudicotyledons</taxon>
        <taxon>Gunneridae</taxon>
        <taxon>Pentapetalae</taxon>
        <taxon>rosids</taxon>
        <taxon>malvids</taxon>
        <taxon>Malvales</taxon>
        <taxon>Malvaceae</taxon>
        <taxon>Malvoideae</taxon>
        <taxon>Gossypium</taxon>
    </lineage>
</organism>
<keyword evidence="1" id="KW-0548">Nucleotidyltransferase</keyword>
<dbReference type="GO" id="GO:0003964">
    <property type="term" value="F:RNA-directed DNA polymerase activity"/>
    <property type="evidence" value="ECO:0007669"/>
    <property type="project" value="UniProtKB-KW"/>
</dbReference>
<dbReference type="EMBL" id="SMMG02000002">
    <property type="protein sequence ID" value="KAA3485255.1"/>
    <property type="molecule type" value="Genomic_DNA"/>
</dbReference>
<evidence type="ECO:0000313" key="1">
    <source>
        <dbReference type="EMBL" id="KAA3485255.1"/>
    </source>
</evidence>
<reference evidence="2" key="1">
    <citation type="journal article" date="2019" name="Plant Biotechnol. J.">
        <title>Genome sequencing of the Australian wild diploid species Gossypium australe highlights disease resistance and delayed gland morphogenesis.</title>
        <authorList>
            <person name="Cai Y."/>
            <person name="Cai X."/>
            <person name="Wang Q."/>
            <person name="Wang P."/>
            <person name="Zhang Y."/>
            <person name="Cai C."/>
            <person name="Xu Y."/>
            <person name="Wang K."/>
            <person name="Zhou Z."/>
            <person name="Wang C."/>
            <person name="Geng S."/>
            <person name="Li B."/>
            <person name="Dong Q."/>
            <person name="Hou Y."/>
            <person name="Wang H."/>
            <person name="Ai P."/>
            <person name="Liu Z."/>
            <person name="Yi F."/>
            <person name="Sun M."/>
            <person name="An G."/>
            <person name="Cheng J."/>
            <person name="Zhang Y."/>
            <person name="Shi Q."/>
            <person name="Xie Y."/>
            <person name="Shi X."/>
            <person name="Chang Y."/>
            <person name="Huang F."/>
            <person name="Chen Y."/>
            <person name="Hong S."/>
            <person name="Mi L."/>
            <person name="Sun Q."/>
            <person name="Zhang L."/>
            <person name="Zhou B."/>
            <person name="Peng R."/>
            <person name="Zhang X."/>
            <person name="Liu F."/>
        </authorList>
    </citation>
    <scope>NUCLEOTIDE SEQUENCE [LARGE SCALE GENOMIC DNA]</scope>
    <source>
        <strain evidence="2">cv. PA1801</strain>
    </source>
</reference>
<comment type="caution">
    <text evidence="1">The sequence shown here is derived from an EMBL/GenBank/DDBJ whole genome shotgun (WGS) entry which is preliminary data.</text>
</comment>
<keyword evidence="1" id="KW-0808">Transferase</keyword>
<dbReference type="AlphaFoldDB" id="A0A5B6WWW7"/>
<dbReference type="Proteomes" id="UP000325315">
    <property type="component" value="Unassembled WGS sequence"/>
</dbReference>
<protein>
    <submittedName>
        <fullName evidence="1">Reverse transcriptase</fullName>
    </submittedName>
</protein>
<gene>
    <name evidence="1" type="ORF">EPI10_007263</name>
</gene>
<evidence type="ECO:0000313" key="2">
    <source>
        <dbReference type="Proteomes" id="UP000325315"/>
    </source>
</evidence>
<name>A0A5B6WWW7_9ROSI</name>
<accession>A0A5B6WWW7</accession>
<sequence length="202" mass="22868">MVSYSVVLNGQLGEVVHLLREFCQRDPLSPYIFLICGEILSSLLRLAQWEGILHGTRIGKAGPHLSHLFFVDDSILFEEATASGAHNICSILRECEAYSGQQVNFNKPLIYFVKISQSPNYDGTAKKSSFLTFQRPVQNSWNPLFVNSGGKVPARKEEFIGAHGLFYVSQNYKVWVFKIYPSSILHYYLGSVGVFYQYPIVF</sequence>
<keyword evidence="1" id="KW-0695">RNA-directed DNA polymerase</keyword>
<keyword evidence="2" id="KW-1185">Reference proteome</keyword>
<proteinExistence type="predicted"/>